<keyword evidence="2" id="KW-0812">Transmembrane</keyword>
<dbReference type="Proteomes" id="UP000050833">
    <property type="component" value="Unassembled WGS sequence"/>
</dbReference>
<dbReference type="AlphaFoldDB" id="A0AAW3JVP1"/>
<keyword evidence="2" id="KW-0472">Membrane</keyword>
<comment type="caution">
    <text evidence="4">The sequence shown here is derived from an EMBL/GenBank/DDBJ whole genome shotgun (WGS) entry which is preliminary data.</text>
</comment>
<accession>A0AAW3JVP1</accession>
<organism evidence="4 5">
    <name type="scientific">Butyribacter intestini</name>
    <dbReference type="NCBI Taxonomy" id="1703332"/>
    <lineage>
        <taxon>Bacteria</taxon>
        <taxon>Bacillati</taxon>
        <taxon>Bacillota</taxon>
        <taxon>Clostridia</taxon>
        <taxon>Lachnospirales</taxon>
        <taxon>Lachnospiraceae</taxon>
        <taxon>Butyribacter</taxon>
    </lineage>
</organism>
<evidence type="ECO:0000313" key="5">
    <source>
        <dbReference type="Proteomes" id="UP000050833"/>
    </source>
</evidence>
<protein>
    <recommendedName>
        <fullName evidence="3">Magnesium transporter MgtE intracellular domain-containing protein</fullName>
    </recommendedName>
</protein>
<name>A0AAW3JVP1_9FIRM</name>
<feature type="coiled-coil region" evidence="1">
    <location>
        <begin position="87"/>
        <end position="145"/>
    </location>
</feature>
<keyword evidence="2" id="KW-1133">Transmembrane helix</keyword>
<dbReference type="RefSeq" id="WP_055942551.1">
    <property type="nucleotide sequence ID" value="NZ_JAQDCV010000001.1"/>
</dbReference>
<keyword evidence="1" id="KW-0175">Coiled coil</keyword>
<keyword evidence="5" id="KW-1185">Reference proteome</keyword>
<gene>
    <name evidence="4" type="ORF">APZ18_05985</name>
</gene>
<dbReference type="EMBL" id="LLKB01000001">
    <property type="protein sequence ID" value="KQC86712.1"/>
    <property type="molecule type" value="Genomic_DNA"/>
</dbReference>
<evidence type="ECO:0000256" key="2">
    <source>
        <dbReference type="SAM" id="Phobius"/>
    </source>
</evidence>
<sequence>MAKKDKDKIVGEENESGGSKLVTALIAIVIILIWLAVFAFLIKMDVGGIGSKVLYPVLKDVPVVNKILPNVSEDLQAEEGDYEYTTLKAANERIKELESKLKSENGTQDANSDYISELEAKLMKLQKYKDEYDDFQKRVKEFDEKVVFTKNAPDISEYQKYYEEIQPENAEKIYKQVLLKLQYTKKAEELGKFYANMDADKAAARLSEMSEDLSLIRDILENMTEKQAAAILQEMDVDFAAQVTKKISSVKK</sequence>
<dbReference type="InterPro" id="IPR006668">
    <property type="entry name" value="Mg_transptr_MgtE_intracell_dom"/>
</dbReference>
<evidence type="ECO:0000259" key="3">
    <source>
        <dbReference type="Pfam" id="PF03448"/>
    </source>
</evidence>
<feature type="domain" description="Magnesium transporter MgtE intracellular" evidence="3">
    <location>
        <begin position="187"/>
        <end position="247"/>
    </location>
</feature>
<proteinExistence type="predicted"/>
<dbReference type="Pfam" id="PF03448">
    <property type="entry name" value="MgtE_N"/>
    <property type="match status" value="1"/>
</dbReference>
<dbReference type="Gene3D" id="1.25.60.10">
    <property type="entry name" value="MgtE N-terminal domain-like"/>
    <property type="match status" value="1"/>
</dbReference>
<feature type="transmembrane region" description="Helical" evidence="2">
    <location>
        <begin position="21"/>
        <end position="42"/>
    </location>
</feature>
<evidence type="ECO:0000313" key="4">
    <source>
        <dbReference type="EMBL" id="KQC86712.1"/>
    </source>
</evidence>
<evidence type="ECO:0000256" key="1">
    <source>
        <dbReference type="SAM" id="Coils"/>
    </source>
</evidence>
<reference evidence="4 5" key="1">
    <citation type="submission" date="2015-10" db="EMBL/GenBank/DDBJ databases">
        <title>Butyribacter intestini gen. nov., sp. nov., a butyric acid-producing bacterium of the family Lachnospiraceae isolated from the human faeces.</title>
        <authorList>
            <person name="Zou Y."/>
            <person name="Xue W."/>
            <person name="Luo G."/>
            <person name="Lv M."/>
        </authorList>
    </citation>
    <scope>NUCLEOTIDE SEQUENCE [LARGE SCALE GENOMIC DNA]</scope>
    <source>
        <strain evidence="4 5">TF01-11</strain>
    </source>
</reference>
<dbReference type="SUPFAM" id="SSF158791">
    <property type="entry name" value="MgtE N-terminal domain-like"/>
    <property type="match status" value="1"/>
</dbReference>
<dbReference type="InterPro" id="IPR038076">
    <property type="entry name" value="MgtE_N_sf"/>
</dbReference>